<dbReference type="AlphaFoldDB" id="A0A3D8S0C2"/>
<keyword evidence="7" id="KW-0378">Hydrolase</keyword>
<evidence type="ECO:0000256" key="8">
    <source>
        <dbReference type="ARBA" id="ARBA00023157"/>
    </source>
</evidence>
<reference evidence="13 14" key="1">
    <citation type="journal article" date="2018" name="IMA Fungus">
        <title>IMA Genome-F 9: Draft genome sequence of Annulohypoxylon stygium, Aspergillus mulundensis, Berkeleyomyces basicola (syn. Thielaviopsis basicola), Ceratocystis smalleyi, two Cercospora beticola strains, Coleophoma cylindrospora, Fusarium fracticaudum, Phialophora cf. hyalina, and Morchella septimelata.</title>
        <authorList>
            <person name="Wingfield B.D."/>
            <person name="Bills G.F."/>
            <person name="Dong Y."/>
            <person name="Huang W."/>
            <person name="Nel W.J."/>
            <person name="Swalarsk-Parry B.S."/>
            <person name="Vaghefi N."/>
            <person name="Wilken P.M."/>
            <person name="An Z."/>
            <person name="de Beer Z.W."/>
            <person name="De Vos L."/>
            <person name="Chen L."/>
            <person name="Duong T.A."/>
            <person name="Gao Y."/>
            <person name="Hammerbacher A."/>
            <person name="Kikkert J.R."/>
            <person name="Li Y."/>
            <person name="Li H."/>
            <person name="Li K."/>
            <person name="Li Q."/>
            <person name="Liu X."/>
            <person name="Ma X."/>
            <person name="Naidoo K."/>
            <person name="Pethybridge S.J."/>
            <person name="Sun J."/>
            <person name="Steenkamp E.T."/>
            <person name="van der Nest M.A."/>
            <person name="van Wyk S."/>
            <person name="Wingfield M.J."/>
            <person name="Xiong C."/>
            <person name="Yue Q."/>
            <person name="Zhang X."/>
        </authorList>
    </citation>
    <scope>NUCLEOTIDE SEQUENCE [LARGE SCALE GENOMIC DNA]</scope>
    <source>
        <strain evidence="13 14">BP6252</strain>
    </source>
</reference>
<evidence type="ECO:0000256" key="6">
    <source>
        <dbReference type="ARBA" id="ARBA00022729"/>
    </source>
</evidence>
<dbReference type="SMART" id="SM01110">
    <property type="entry name" value="Cutinase"/>
    <property type="match status" value="1"/>
</dbReference>
<dbReference type="GO" id="GO:0005576">
    <property type="term" value="C:extracellular region"/>
    <property type="evidence" value="ECO:0007669"/>
    <property type="project" value="UniProtKB-SubCell"/>
</dbReference>
<evidence type="ECO:0000256" key="9">
    <source>
        <dbReference type="ARBA" id="ARBA00034045"/>
    </source>
</evidence>
<dbReference type="InterPro" id="IPR029058">
    <property type="entry name" value="AB_hydrolase_fold"/>
</dbReference>
<evidence type="ECO:0000256" key="10">
    <source>
        <dbReference type="PIRSR" id="PIRSR611150-1"/>
    </source>
</evidence>
<evidence type="ECO:0000313" key="13">
    <source>
        <dbReference type="EMBL" id="RDW79745.1"/>
    </source>
</evidence>
<comment type="subcellular location">
    <subcellularLocation>
        <location evidence="1">Secreted</location>
    </subcellularLocation>
</comment>
<dbReference type="PANTHER" id="PTHR48250:SF1">
    <property type="entry name" value="CUTINASE"/>
    <property type="match status" value="1"/>
</dbReference>
<comment type="catalytic activity">
    <reaction evidence="9">
        <text>cutin + H2O = cutin monomers.</text>
        <dbReference type="EC" id="3.1.1.74"/>
    </reaction>
</comment>
<dbReference type="InterPro" id="IPR043579">
    <property type="entry name" value="CUTINASE_2"/>
</dbReference>
<feature type="active site" description="Nucleophile" evidence="10">
    <location>
        <position position="158"/>
    </location>
</feature>
<evidence type="ECO:0000256" key="7">
    <source>
        <dbReference type="ARBA" id="ARBA00022801"/>
    </source>
</evidence>
<gene>
    <name evidence="13" type="ORF">BP6252_04383</name>
</gene>
<feature type="active site" description="Proton donor/acceptor" evidence="10">
    <location>
        <position position="223"/>
    </location>
</feature>
<dbReference type="GO" id="GO:0050525">
    <property type="term" value="F:cutinase activity"/>
    <property type="evidence" value="ECO:0007669"/>
    <property type="project" value="UniProtKB-EC"/>
</dbReference>
<keyword evidence="14" id="KW-1185">Reference proteome</keyword>
<keyword evidence="5" id="KW-0964">Secreted</keyword>
<dbReference type="InterPro" id="IPR011150">
    <property type="entry name" value="Cutinase_monf"/>
</dbReference>
<keyword evidence="4" id="KW-0719">Serine esterase</keyword>
<feature type="chain" id="PRO_5017807990" description="cutinase" evidence="12">
    <location>
        <begin position="21"/>
        <end position="268"/>
    </location>
</feature>
<name>A0A3D8S0C2_9HELO</name>
<accession>A0A3D8S0C2</accession>
<evidence type="ECO:0000256" key="5">
    <source>
        <dbReference type="ARBA" id="ARBA00022525"/>
    </source>
</evidence>
<keyword evidence="8 11" id="KW-1015">Disulfide bond</keyword>
<feature type="signal peptide" evidence="12">
    <location>
        <begin position="1"/>
        <end position="20"/>
    </location>
</feature>
<keyword evidence="6 12" id="KW-0732">Signal</keyword>
<feature type="disulfide bond" evidence="11">
    <location>
        <begin position="206"/>
        <end position="213"/>
    </location>
</feature>
<sequence length="268" mass="27463">MQTRLSILFLCSFLSLHVLARPAPTSTNFQSIGSTLLSSLEQAGEQALSTLIKTATGIVTRNQVLTNGSSCATMTVLFARGTDEPGNVGLLTGPPLFEAIADYMNGTNQLAIQGVNYDASVSGFLAGGSTQGATTMAGLINMTLASCPDTTLMLSGYSQGAQVVHLATAQLPANTTSKISSVVLFGDPKNGTAVSGVDASKVLSICHAKDNICQGGDQIKLAHLSYGLGNNGSDVKMAAAFALGGMANKGITSMFMDKVAVGQKFLGS</sequence>
<dbReference type="Pfam" id="PF01083">
    <property type="entry name" value="Cutinase"/>
    <property type="match status" value="1"/>
</dbReference>
<dbReference type="PROSITE" id="PS00931">
    <property type="entry name" value="CUTINASE_2"/>
    <property type="match status" value="1"/>
</dbReference>
<dbReference type="EMBL" id="PDLM01000004">
    <property type="protein sequence ID" value="RDW79745.1"/>
    <property type="molecule type" value="Genomic_DNA"/>
</dbReference>
<comment type="caution">
    <text evidence="13">The sequence shown here is derived from an EMBL/GenBank/DDBJ whole genome shotgun (WGS) entry which is preliminary data.</text>
</comment>
<dbReference type="EC" id="3.1.1.74" evidence="3"/>
<evidence type="ECO:0000256" key="2">
    <source>
        <dbReference type="ARBA" id="ARBA00007534"/>
    </source>
</evidence>
<comment type="similarity">
    <text evidence="2">Belongs to the cutinase family.</text>
</comment>
<feature type="disulfide bond" evidence="11">
    <location>
        <begin position="71"/>
        <end position="147"/>
    </location>
</feature>
<dbReference type="InterPro" id="IPR000675">
    <property type="entry name" value="Cutinase/axe"/>
</dbReference>
<proteinExistence type="inferred from homology"/>
<evidence type="ECO:0000313" key="14">
    <source>
        <dbReference type="Proteomes" id="UP000256645"/>
    </source>
</evidence>
<dbReference type="PANTHER" id="PTHR48250">
    <property type="entry name" value="CUTINASE 2-RELATED"/>
    <property type="match status" value="1"/>
</dbReference>
<dbReference type="Proteomes" id="UP000256645">
    <property type="component" value="Unassembled WGS sequence"/>
</dbReference>
<dbReference type="OrthoDB" id="2975078at2759"/>
<evidence type="ECO:0000256" key="4">
    <source>
        <dbReference type="ARBA" id="ARBA00022487"/>
    </source>
</evidence>
<organism evidence="13 14">
    <name type="scientific">Coleophoma cylindrospora</name>
    <dbReference type="NCBI Taxonomy" id="1849047"/>
    <lineage>
        <taxon>Eukaryota</taxon>
        <taxon>Fungi</taxon>
        <taxon>Dikarya</taxon>
        <taxon>Ascomycota</taxon>
        <taxon>Pezizomycotina</taxon>
        <taxon>Leotiomycetes</taxon>
        <taxon>Helotiales</taxon>
        <taxon>Dermateaceae</taxon>
        <taxon>Coleophoma</taxon>
    </lineage>
</organism>
<feature type="active site" evidence="10">
    <location>
        <position position="210"/>
    </location>
</feature>
<dbReference type="Gene3D" id="3.40.50.1820">
    <property type="entry name" value="alpha/beta hydrolase"/>
    <property type="match status" value="1"/>
</dbReference>
<evidence type="ECO:0000256" key="3">
    <source>
        <dbReference type="ARBA" id="ARBA00013095"/>
    </source>
</evidence>
<evidence type="ECO:0000256" key="11">
    <source>
        <dbReference type="PIRSR" id="PIRSR611150-2"/>
    </source>
</evidence>
<dbReference type="SUPFAM" id="SSF53474">
    <property type="entry name" value="alpha/beta-Hydrolases"/>
    <property type="match status" value="1"/>
</dbReference>
<dbReference type="GO" id="GO:0016052">
    <property type="term" value="P:carbohydrate catabolic process"/>
    <property type="evidence" value="ECO:0007669"/>
    <property type="project" value="TreeGrafter"/>
</dbReference>
<evidence type="ECO:0000256" key="12">
    <source>
        <dbReference type="SAM" id="SignalP"/>
    </source>
</evidence>
<protein>
    <recommendedName>
        <fullName evidence="3">cutinase</fullName>
        <ecNumber evidence="3">3.1.1.74</ecNumber>
    </recommendedName>
</protein>
<evidence type="ECO:0000256" key="1">
    <source>
        <dbReference type="ARBA" id="ARBA00004613"/>
    </source>
</evidence>